<protein>
    <recommendedName>
        <fullName evidence="4">HEPN domain-containing protein</fullName>
    </recommendedName>
</protein>
<accession>A0A8H2PTF9</accession>
<evidence type="ECO:0000313" key="3">
    <source>
        <dbReference type="Proteomes" id="UP000316560"/>
    </source>
</evidence>
<feature type="region of interest" description="Disordered" evidence="1">
    <location>
        <begin position="1"/>
        <end position="24"/>
    </location>
</feature>
<keyword evidence="3" id="KW-1185">Reference proteome</keyword>
<organism evidence="2 3">
    <name type="scientific">Rhodoglobus vestalii</name>
    <dbReference type="NCBI Taxonomy" id="193384"/>
    <lineage>
        <taxon>Bacteria</taxon>
        <taxon>Bacillati</taxon>
        <taxon>Actinomycetota</taxon>
        <taxon>Actinomycetes</taxon>
        <taxon>Micrococcales</taxon>
        <taxon>Microbacteriaceae</taxon>
        <taxon>Rhodoglobus</taxon>
    </lineage>
</organism>
<evidence type="ECO:0000256" key="1">
    <source>
        <dbReference type="SAM" id="MobiDB-lite"/>
    </source>
</evidence>
<evidence type="ECO:0008006" key="4">
    <source>
        <dbReference type="Google" id="ProtNLM"/>
    </source>
</evidence>
<sequence length="146" mass="15395">MVAKAASKKLGSARESKADKVTTLTADKAVEQGRRAKAKQFLRVTEDVRELSDEEDVRNAVVTLYVHAGIAAADAICAAAVGKHAKGHSHQDAVTLLASVDKQASSSLNVLLGMKTRAGYGHDPISKSQLARAEKAARALVDKASF</sequence>
<dbReference type="RefSeq" id="WP_246078065.1">
    <property type="nucleotide sequence ID" value="NZ_VFRA01000001.1"/>
</dbReference>
<dbReference type="EMBL" id="VFRA01000001">
    <property type="protein sequence ID" value="TQO19236.1"/>
    <property type="molecule type" value="Genomic_DNA"/>
</dbReference>
<reference evidence="2 3" key="1">
    <citation type="submission" date="2019-06" db="EMBL/GenBank/DDBJ databases">
        <title>Sequencing the genomes of 1000 actinobacteria strains.</title>
        <authorList>
            <person name="Klenk H.-P."/>
        </authorList>
    </citation>
    <scope>NUCLEOTIDE SEQUENCE [LARGE SCALE GENOMIC DNA]</scope>
    <source>
        <strain evidence="2 3">DSM 21947</strain>
    </source>
</reference>
<name>A0A8H2PTF9_9MICO</name>
<proteinExistence type="predicted"/>
<comment type="caution">
    <text evidence="2">The sequence shown here is derived from an EMBL/GenBank/DDBJ whole genome shotgun (WGS) entry which is preliminary data.</text>
</comment>
<dbReference type="AlphaFoldDB" id="A0A8H2PTF9"/>
<evidence type="ECO:0000313" key="2">
    <source>
        <dbReference type="EMBL" id="TQO19236.1"/>
    </source>
</evidence>
<gene>
    <name evidence="2" type="ORF">FB472_0776</name>
</gene>
<dbReference type="Proteomes" id="UP000316560">
    <property type="component" value="Unassembled WGS sequence"/>
</dbReference>